<reference evidence="1 3" key="1">
    <citation type="submission" date="2015-09" db="EMBL/GenBank/DDBJ databases">
        <title>Genome announcement of multiple Pseudomonas syringae strains.</title>
        <authorList>
            <person name="Thakur S."/>
            <person name="Wang P.W."/>
            <person name="Gong Y."/>
            <person name="Weir B.S."/>
            <person name="Guttman D.S."/>
        </authorList>
    </citation>
    <scope>NUCLEOTIDE SEQUENCE [LARGE SCALE GENOMIC DNA]</scope>
    <source>
        <strain evidence="1 3">ICMP7840</strain>
    </source>
</reference>
<name>A0A0N8RTY4_PSEA0</name>
<dbReference type="PATRIC" id="fig|251724.3.peg.700"/>
<evidence type="ECO:0000313" key="2">
    <source>
        <dbReference type="EMBL" id="RMS51977.1"/>
    </source>
</evidence>
<gene>
    <name evidence="1" type="ORF">ALO53_101843</name>
    <name evidence="2" type="ORF">ALP66_101989</name>
</gene>
<dbReference type="EMBL" id="LJQO01000475">
    <property type="protein sequence ID" value="KPX60879.1"/>
    <property type="molecule type" value="Genomic_DNA"/>
</dbReference>
<evidence type="ECO:0000313" key="3">
    <source>
        <dbReference type="Proteomes" id="UP000050469"/>
    </source>
</evidence>
<dbReference type="Proteomes" id="UP000050469">
    <property type="component" value="Unassembled WGS sequence"/>
</dbReference>
<reference evidence="2 4" key="2">
    <citation type="submission" date="2018-08" db="EMBL/GenBank/DDBJ databases">
        <title>Recombination of ecologically and evolutionarily significant loci maintains genetic cohesion in the Pseudomonas syringae species complex.</title>
        <authorList>
            <person name="Dillon M."/>
            <person name="Thakur S."/>
            <person name="Almeida R.N.D."/>
            <person name="Weir B.S."/>
            <person name="Guttman D.S."/>
        </authorList>
    </citation>
    <scope>NUCLEOTIDE SEQUENCE [LARGE SCALE GENOMIC DNA]</scope>
    <source>
        <strain evidence="2 4">ICMP 7847</strain>
    </source>
</reference>
<dbReference type="Proteomes" id="UP000270873">
    <property type="component" value="Unassembled WGS sequence"/>
</dbReference>
<dbReference type="EMBL" id="RBSP01000205">
    <property type="protein sequence ID" value="RMS51977.1"/>
    <property type="molecule type" value="Genomic_DNA"/>
</dbReference>
<protein>
    <submittedName>
        <fullName evidence="1">Uncharacterized protein</fullName>
    </submittedName>
</protein>
<evidence type="ECO:0000313" key="4">
    <source>
        <dbReference type="Proteomes" id="UP000270873"/>
    </source>
</evidence>
<proteinExistence type="predicted"/>
<evidence type="ECO:0000313" key="1">
    <source>
        <dbReference type="EMBL" id="KPX60879.1"/>
    </source>
</evidence>
<accession>A0A0N8RTY4</accession>
<organism evidence="1 3">
    <name type="scientific">Pseudomonas amygdali pv. photiniae</name>
    <dbReference type="NCBI Taxonomy" id="251724"/>
    <lineage>
        <taxon>Bacteria</taxon>
        <taxon>Pseudomonadati</taxon>
        <taxon>Pseudomonadota</taxon>
        <taxon>Gammaproteobacteria</taxon>
        <taxon>Pseudomonadales</taxon>
        <taxon>Pseudomonadaceae</taxon>
        <taxon>Pseudomonas</taxon>
        <taxon>Pseudomonas amygdali</taxon>
    </lineage>
</organism>
<comment type="caution">
    <text evidence="1">The sequence shown here is derived from an EMBL/GenBank/DDBJ whole genome shotgun (WGS) entry which is preliminary data.</text>
</comment>
<sequence length="42" mass="4922">MVFFTIAEKSGRFMARLVHYFCFTHSHLGESGALEHDARHKR</sequence>
<dbReference type="AlphaFoldDB" id="A0A0N8RTY4"/>